<name>A0A0S2IPB0_LEPBO</name>
<protein>
    <submittedName>
        <fullName evidence="1">Uncharacterized protein</fullName>
    </submittedName>
</protein>
<organism evidence="1">
    <name type="scientific">Leptospira borgpetersenii serovar Ballum</name>
    <dbReference type="NCBI Taxonomy" id="280505"/>
    <lineage>
        <taxon>Bacteria</taxon>
        <taxon>Pseudomonadati</taxon>
        <taxon>Spirochaetota</taxon>
        <taxon>Spirochaetia</taxon>
        <taxon>Leptospirales</taxon>
        <taxon>Leptospiraceae</taxon>
        <taxon>Leptospira</taxon>
    </lineage>
</organism>
<dbReference type="Proteomes" id="UP000058857">
    <property type="component" value="Chromosome 1"/>
</dbReference>
<reference evidence="1 2" key="1">
    <citation type="journal article" date="2015" name="PLoS Negl. Trop. Dis.">
        <title>Distribution of Plasmids in Distinct Leptospira Pathogenic Species.</title>
        <authorList>
            <person name="Wang Y."/>
            <person name="Zhuang X."/>
            <person name="Zhong Y."/>
            <person name="Zhang C."/>
            <person name="Zhang Y."/>
            <person name="Zeng L."/>
            <person name="Zhu Y."/>
            <person name="He P."/>
            <person name="Dong K."/>
            <person name="Pal U."/>
            <person name="Guo X."/>
            <person name="Qin J."/>
        </authorList>
    </citation>
    <scope>NUCLEOTIDE SEQUENCE [LARGE SCALE GENOMIC DNA]</scope>
    <source>
        <strain evidence="1 2">56604</strain>
    </source>
</reference>
<proteinExistence type="predicted"/>
<sequence length="47" mass="5715">MKVDQQNDRKKLRPQFLSESNRHLIFVFQNPDFQIGSLRITFKNEIH</sequence>
<dbReference type="AlphaFoldDB" id="A0A0S2IPB0"/>
<dbReference type="EMBL" id="CP012029">
    <property type="protein sequence ID" value="ALO25505.1"/>
    <property type="molecule type" value="Genomic_DNA"/>
</dbReference>
<accession>A0A0S2IPB0</accession>
<gene>
    <name evidence="1" type="ORF">LBBP_01200</name>
</gene>
<evidence type="ECO:0000313" key="2">
    <source>
        <dbReference type="Proteomes" id="UP000058857"/>
    </source>
</evidence>
<evidence type="ECO:0000313" key="1">
    <source>
        <dbReference type="EMBL" id="ALO25505.1"/>
    </source>
</evidence>